<dbReference type="SMART" id="SM00649">
    <property type="entry name" value="RL11"/>
    <property type="match status" value="1"/>
</dbReference>
<evidence type="ECO:0000256" key="1">
    <source>
        <dbReference type="ARBA" id="ARBA00010537"/>
    </source>
</evidence>
<dbReference type="Gene3D" id="1.10.10.250">
    <property type="entry name" value="Ribosomal protein L11, C-terminal domain"/>
    <property type="match status" value="1"/>
</dbReference>
<dbReference type="AlphaFoldDB" id="A0A8E2F6K3"/>
<dbReference type="OrthoDB" id="1091498at2759"/>
<dbReference type="InterPro" id="IPR036769">
    <property type="entry name" value="Ribosomal_uL11_C_sf"/>
</dbReference>
<dbReference type="CDD" id="cd00349">
    <property type="entry name" value="Ribosomal_L11"/>
    <property type="match status" value="1"/>
</dbReference>
<dbReference type="NCBIfam" id="TIGR01632">
    <property type="entry name" value="L11_bact"/>
    <property type="match status" value="1"/>
</dbReference>
<dbReference type="Pfam" id="PF03946">
    <property type="entry name" value="Ribosomal_L11_N"/>
    <property type="match status" value="1"/>
</dbReference>
<proteinExistence type="inferred from homology"/>
<feature type="domain" description="Large ribosomal subunit protein uL11 C-terminal" evidence="6">
    <location>
        <begin position="75"/>
        <end position="175"/>
    </location>
</feature>
<dbReference type="PANTHER" id="PTHR11661:SF1">
    <property type="entry name" value="LARGE RIBOSOMAL SUBUNIT PROTEIN UL11M"/>
    <property type="match status" value="1"/>
</dbReference>
<evidence type="ECO:0000256" key="5">
    <source>
        <dbReference type="SAM" id="MobiDB-lite"/>
    </source>
</evidence>
<dbReference type="Gene3D" id="3.30.1550.10">
    <property type="entry name" value="Ribosomal protein L11/L12, N-terminal domain"/>
    <property type="match status" value="1"/>
</dbReference>
<dbReference type="GO" id="GO:0006412">
    <property type="term" value="P:translation"/>
    <property type="evidence" value="ECO:0007669"/>
    <property type="project" value="InterPro"/>
</dbReference>
<feature type="compositionally biased region" description="Polar residues" evidence="5">
    <location>
        <begin position="106"/>
        <end position="125"/>
    </location>
</feature>
<comment type="similarity">
    <text evidence="1 4">Belongs to the universal ribosomal protein uL11 family.</text>
</comment>
<dbReference type="HAMAP" id="MF_00736">
    <property type="entry name" value="Ribosomal_uL11"/>
    <property type="match status" value="1"/>
</dbReference>
<evidence type="ECO:0000313" key="8">
    <source>
        <dbReference type="EMBL" id="OCL11379.1"/>
    </source>
</evidence>
<evidence type="ECO:0000259" key="7">
    <source>
        <dbReference type="Pfam" id="PF03946"/>
    </source>
</evidence>
<keyword evidence="3 4" id="KW-0687">Ribonucleoprotein</keyword>
<organism evidence="8 9">
    <name type="scientific">Glonium stellatum</name>
    <dbReference type="NCBI Taxonomy" id="574774"/>
    <lineage>
        <taxon>Eukaryota</taxon>
        <taxon>Fungi</taxon>
        <taxon>Dikarya</taxon>
        <taxon>Ascomycota</taxon>
        <taxon>Pezizomycotina</taxon>
        <taxon>Dothideomycetes</taxon>
        <taxon>Pleosporomycetidae</taxon>
        <taxon>Gloniales</taxon>
        <taxon>Gloniaceae</taxon>
        <taxon>Glonium</taxon>
    </lineage>
</organism>
<gene>
    <name evidence="8" type="ORF">AOQ84DRAFT_430434</name>
</gene>
<feature type="domain" description="Large ribosomal subunit protein uL11 N-terminal" evidence="7">
    <location>
        <begin position="12"/>
        <end position="70"/>
    </location>
</feature>
<protein>
    <submittedName>
        <fullName evidence="8">Ribosomal protein L11</fullName>
    </submittedName>
</protein>
<feature type="region of interest" description="Disordered" evidence="5">
    <location>
        <begin position="95"/>
        <end position="125"/>
    </location>
</feature>
<dbReference type="InterPro" id="IPR036796">
    <property type="entry name" value="Ribosomal_uL11_N_sf"/>
</dbReference>
<dbReference type="InterPro" id="IPR006519">
    <property type="entry name" value="Ribosomal_uL11_bac-typ"/>
</dbReference>
<sequence>MAKRALQKDQIVKLIVGAGQASPSPPVGPALGSKGVKSMDFCKEFNARTAQYVPGTPIPARVTVRPDRSFHFELRTPPTATLLLSAAGIMPSKNKIRGAGNVPGPLNNTEGAKGKTSTNSPTNGNATLGTVGSVSLKHVYEIAKIKQTETRLSGMSLEALCRCVVAQAASIGIVVVS</sequence>
<dbReference type="FunFam" id="3.30.1550.10:FF:000004">
    <property type="entry name" value="Mitochondrial 54S ribosomal protein YmL19"/>
    <property type="match status" value="1"/>
</dbReference>
<dbReference type="InterPro" id="IPR020783">
    <property type="entry name" value="Ribosomal_uL11_C"/>
</dbReference>
<keyword evidence="2 4" id="KW-0689">Ribosomal protein</keyword>
<evidence type="ECO:0000256" key="4">
    <source>
        <dbReference type="RuleBase" id="RU003978"/>
    </source>
</evidence>
<evidence type="ECO:0000313" key="9">
    <source>
        <dbReference type="Proteomes" id="UP000250140"/>
    </source>
</evidence>
<dbReference type="Pfam" id="PF00298">
    <property type="entry name" value="Ribosomal_L11"/>
    <property type="match status" value="1"/>
</dbReference>
<accession>A0A8E2F6K3</accession>
<reference evidence="8 9" key="1">
    <citation type="journal article" date="2016" name="Nat. Commun.">
        <title>Ectomycorrhizal ecology is imprinted in the genome of the dominant symbiotic fungus Cenococcum geophilum.</title>
        <authorList>
            <consortium name="DOE Joint Genome Institute"/>
            <person name="Peter M."/>
            <person name="Kohler A."/>
            <person name="Ohm R.A."/>
            <person name="Kuo A."/>
            <person name="Krutzmann J."/>
            <person name="Morin E."/>
            <person name="Arend M."/>
            <person name="Barry K.W."/>
            <person name="Binder M."/>
            <person name="Choi C."/>
            <person name="Clum A."/>
            <person name="Copeland A."/>
            <person name="Grisel N."/>
            <person name="Haridas S."/>
            <person name="Kipfer T."/>
            <person name="LaButti K."/>
            <person name="Lindquist E."/>
            <person name="Lipzen A."/>
            <person name="Maire R."/>
            <person name="Meier B."/>
            <person name="Mihaltcheva S."/>
            <person name="Molinier V."/>
            <person name="Murat C."/>
            <person name="Poggeler S."/>
            <person name="Quandt C.A."/>
            <person name="Sperisen C."/>
            <person name="Tritt A."/>
            <person name="Tisserant E."/>
            <person name="Crous P.W."/>
            <person name="Henrissat B."/>
            <person name="Nehls U."/>
            <person name="Egli S."/>
            <person name="Spatafora J.W."/>
            <person name="Grigoriev I.V."/>
            <person name="Martin F.M."/>
        </authorList>
    </citation>
    <scope>NUCLEOTIDE SEQUENCE [LARGE SCALE GENOMIC DNA]</scope>
    <source>
        <strain evidence="8 9">CBS 207.34</strain>
    </source>
</reference>
<evidence type="ECO:0000256" key="3">
    <source>
        <dbReference type="ARBA" id="ARBA00023274"/>
    </source>
</evidence>
<evidence type="ECO:0000256" key="2">
    <source>
        <dbReference type="ARBA" id="ARBA00022980"/>
    </source>
</evidence>
<dbReference type="SUPFAM" id="SSF46906">
    <property type="entry name" value="Ribosomal protein L11, C-terminal domain"/>
    <property type="match status" value="1"/>
</dbReference>
<dbReference type="PANTHER" id="PTHR11661">
    <property type="entry name" value="60S RIBOSOMAL PROTEIN L12"/>
    <property type="match status" value="1"/>
</dbReference>
<dbReference type="InterPro" id="IPR020784">
    <property type="entry name" value="Ribosomal_uL11_N"/>
</dbReference>
<keyword evidence="9" id="KW-1185">Reference proteome</keyword>
<evidence type="ECO:0000259" key="6">
    <source>
        <dbReference type="Pfam" id="PF00298"/>
    </source>
</evidence>
<dbReference type="GO" id="GO:0070180">
    <property type="term" value="F:large ribosomal subunit rRNA binding"/>
    <property type="evidence" value="ECO:0007669"/>
    <property type="project" value="TreeGrafter"/>
</dbReference>
<name>A0A8E2F6K3_9PEZI</name>
<dbReference type="GO" id="GO:0005762">
    <property type="term" value="C:mitochondrial large ribosomal subunit"/>
    <property type="evidence" value="ECO:0007669"/>
    <property type="project" value="TreeGrafter"/>
</dbReference>
<dbReference type="GO" id="GO:0003735">
    <property type="term" value="F:structural constituent of ribosome"/>
    <property type="evidence" value="ECO:0007669"/>
    <property type="project" value="InterPro"/>
</dbReference>
<dbReference type="Proteomes" id="UP000250140">
    <property type="component" value="Unassembled WGS sequence"/>
</dbReference>
<dbReference type="InterPro" id="IPR000911">
    <property type="entry name" value="Ribosomal_uL11"/>
</dbReference>
<dbReference type="EMBL" id="KV749057">
    <property type="protein sequence ID" value="OCL11379.1"/>
    <property type="molecule type" value="Genomic_DNA"/>
</dbReference>
<dbReference type="SUPFAM" id="SSF54747">
    <property type="entry name" value="Ribosomal L11/L12e N-terminal domain"/>
    <property type="match status" value="1"/>
</dbReference>